<evidence type="ECO:0000256" key="3">
    <source>
        <dbReference type="ARBA" id="ARBA00023125"/>
    </source>
</evidence>
<evidence type="ECO:0000256" key="4">
    <source>
        <dbReference type="ARBA" id="ARBA00034718"/>
    </source>
</evidence>
<sequence length="101" mass="11334">MNSHFASAHTPFYINTKEGRYLVLKAVKVCDVRTIECEGSKASCVLKVDKPSSPACERRPSSPSRCERMNNPGKQVPFMRTDMLQNMFAANRDNVAARLLN</sequence>
<feature type="compositionally biased region" description="Basic and acidic residues" evidence="5">
    <location>
        <begin position="56"/>
        <end position="68"/>
    </location>
</feature>
<protein>
    <submittedName>
        <fullName evidence="6">EVN057</fullName>
    </submittedName>
</protein>
<comment type="similarity">
    <text evidence="4">Belongs to the orthopoxvirus OPG062 family.</text>
</comment>
<keyword evidence="3" id="KW-0238">DNA-binding</keyword>
<proteinExistence type="inferred from homology"/>
<dbReference type="EMBL" id="KJ563295">
    <property type="protein sequence ID" value="AIF30123.1"/>
    <property type="molecule type" value="Genomic_DNA"/>
</dbReference>
<reference evidence="6 7" key="1">
    <citation type="journal article" date="2014" name="Virology">
        <title>The genome sequence of ectromelia virus Naval and Cornell isolates from outbreaks in North America.</title>
        <authorList>
            <person name="Mavian C."/>
            <person name="Lopez-Bueno A."/>
            <person name="Bryant N.A."/>
            <person name="Seeger K."/>
            <person name="Quail M.A."/>
            <person name="Harris D."/>
            <person name="Barrell B."/>
            <person name="Alcami A."/>
        </authorList>
    </citation>
    <scope>NUCLEOTIDE SEQUENCE [LARGE SCALE GENOMIC DNA]</scope>
    <source>
        <strain evidence="6">NAVAL</strain>
    </source>
</reference>
<name>A0A075ILP4_9POXV</name>
<accession>A0A075ILP4</accession>
<dbReference type="PIRSF" id="PIRSF003688">
    <property type="entry name" value="VAC_PP"/>
    <property type="match status" value="1"/>
</dbReference>
<keyword evidence="1" id="KW-0597">Phosphoprotein</keyword>
<evidence type="ECO:0000313" key="6">
    <source>
        <dbReference type="EMBL" id="AIF30123.1"/>
    </source>
</evidence>
<dbReference type="Proteomes" id="UP000164837">
    <property type="component" value="Genome"/>
</dbReference>
<evidence type="ECO:0000256" key="1">
    <source>
        <dbReference type="ARBA" id="ARBA00022553"/>
    </source>
</evidence>
<dbReference type="GO" id="GO:0003677">
    <property type="term" value="F:DNA binding"/>
    <property type="evidence" value="ECO:0007669"/>
    <property type="project" value="UniProtKB-KW"/>
</dbReference>
<evidence type="ECO:0000256" key="2">
    <source>
        <dbReference type="ARBA" id="ARBA00022921"/>
    </source>
</evidence>
<dbReference type="GO" id="GO:0019082">
    <property type="term" value="P:viral protein processing"/>
    <property type="evidence" value="ECO:0007669"/>
    <property type="project" value="InterPro"/>
</dbReference>
<dbReference type="Pfam" id="PF04767">
    <property type="entry name" value="Pox_F17"/>
    <property type="match status" value="1"/>
</dbReference>
<evidence type="ECO:0000256" key="5">
    <source>
        <dbReference type="SAM" id="MobiDB-lite"/>
    </source>
</evidence>
<feature type="region of interest" description="Disordered" evidence="5">
    <location>
        <begin position="51"/>
        <end position="73"/>
    </location>
</feature>
<evidence type="ECO:0000313" key="7">
    <source>
        <dbReference type="Proteomes" id="UP000164837"/>
    </source>
</evidence>
<dbReference type="InterPro" id="IPR006854">
    <property type="entry name" value="Phosphoprotein_F17"/>
</dbReference>
<organism evidence="6 7">
    <name type="scientific">Ectromelia virus Naval</name>
    <dbReference type="NCBI Taxonomy" id="1651168"/>
    <lineage>
        <taxon>Viruses</taxon>
        <taxon>Varidnaviria</taxon>
        <taxon>Bamfordvirae</taxon>
        <taxon>Nucleocytoviricota</taxon>
        <taxon>Pokkesviricetes</taxon>
        <taxon>Chitovirales</taxon>
        <taxon>Poxviridae</taxon>
        <taxon>Chordopoxvirinae</taxon>
        <taxon>Orthopoxvirus</taxon>
        <taxon>Orthopoxvirus ectromelia</taxon>
        <taxon>Ectromelia virus</taxon>
    </lineage>
</organism>
<keyword evidence="2" id="KW-0426">Late protein</keyword>